<dbReference type="AlphaFoldDB" id="A0A6A4HGH1"/>
<dbReference type="Gene3D" id="3.90.180.10">
    <property type="entry name" value="Medium-chain alcohol dehydrogenases, catalytic domain"/>
    <property type="match status" value="1"/>
</dbReference>
<gene>
    <name evidence="1" type="ORF">BT96DRAFT_921260</name>
</gene>
<dbReference type="OrthoDB" id="10257049at2759"/>
<dbReference type="EMBL" id="ML769493">
    <property type="protein sequence ID" value="KAE9397692.1"/>
    <property type="molecule type" value="Genomic_DNA"/>
</dbReference>
<evidence type="ECO:0000313" key="2">
    <source>
        <dbReference type="Proteomes" id="UP000799118"/>
    </source>
</evidence>
<reference evidence="1" key="1">
    <citation type="journal article" date="2019" name="Environ. Microbiol.">
        <title>Fungal ecological strategies reflected in gene transcription - a case study of two litter decomposers.</title>
        <authorList>
            <person name="Barbi F."/>
            <person name="Kohler A."/>
            <person name="Barry K."/>
            <person name="Baskaran P."/>
            <person name="Daum C."/>
            <person name="Fauchery L."/>
            <person name="Ihrmark K."/>
            <person name="Kuo A."/>
            <person name="LaButti K."/>
            <person name="Lipzen A."/>
            <person name="Morin E."/>
            <person name="Grigoriev I.V."/>
            <person name="Henrissat B."/>
            <person name="Lindahl B."/>
            <person name="Martin F."/>
        </authorList>
    </citation>
    <scope>NUCLEOTIDE SEQUENCE</scope>
    <source>
        <strain evidence="1">JB14</strain>
    </source>
</reference>
<sequence length="117" mass="12838">MDHAEYVRLQAAVNFEVPNETTCIRSSAPDSAVQAFYYASHPRAIQLVFRDKDIFLIWGGSTGVDHSSIQLANASNLRVFATSASTALHDDSRRNVPLSYHCLGCIVKNIAGHRCSS</sequence>
<accession>A0A6A4HGH1</accession>
<proteinExistence type="predicted"/>
<dbReference type="Proteomes" id="UP000799118">
    <property type="component" value="Unassembled WGS sequence"/>
</dbReference>
<organism evidence="1 2">
    <name type="scientific">Gymnopus androsaceus JB14</name>
    <dbReference type="NCBI Taxonomy" id="1447944"/>
    <lineage>
        <taxon>Eukaryota</taxon>
        <taxon>Fungi</taxon>
        <taxon>Dikarya</taxon>
        <taxon>Basidiomycota</taxon>
        <taxon>Agaricomycotina</taxon>
        <taxon>Agaricomycetes</taxon>
        <taxon>Agaricomycetidae</taxon>
        <taxon>Agaricales</taxon>
        <taxon>Marasmiineae</taxon>
        <taxon>Omphalotaceae</taxon>
        <taxon>Gymnopus</taxon>
    </lineage>
</organism>
<evidence type="ECO:0000313" key="1">
    <source>
        <dbReference type="EMBL" id="KAE9397692.1"/>
    </source>
</evidence>
<protein>
    <submittedName>
        <fullName evidence="1">Uncharacterized protein</fullName>
    </submittedName>
</protein>
<dbReference type="Gene3D" id="3.40.50.720">
    <property type="entry name" value="NAD(P)-binding Rossmann-like Domain"/>
    <property type="match status" value="1"/>
</dbReference>
<name>A0A6A4HGH1_9AGAR</name>
<keyword evidence="2" id="KW-1185">Reference proteome</keyword>